<dbReference type="InterPro" id="IPR028994">
    <property type="entry name" value="Integrin_alpha_N"/>
</dbReference>
<evidence type="ECO:0000313" key="4">
    <source>
        <dbReference type="Proteomes" id="UP001614394"/>
    </source>
</evidence>
<dbReference type="RefSeq" id="WP_399653783.1">
    <property type="nucleotide sequence ID" value="NZ_JBITYG010000008.1"/>
</dbReference>
<comment type="caution">
    <text evidence="3">The sequence shown here is derived from an EMBL/GenBank/DDBJ whole genome shotgun (WGS) entry which is preliminary data.</text>
</comment>
<dbReference type="SUPFAM" id="SSF69318">
    <property type="entry name" value="Integrin alpha N-terminal domain"/>
    <property type="match status" value="2"/>
</dbReference>
<evidence type="ECO:0000256" key="2">
    <source>
        <dbReference type="SAM" id="SignalP"/>
    </source>
</evidence>
<dbReference type="Pfam" id="PF13517">
    <property type="entry name" value="FG-GAP_3"/>
    <property type="match status" value="2"/>
</dbReference>
<keyword evidence="4" id="KW-1185">Reference proteome</keyword>
<evidence type="ECO:0000256" key="1">
    <source>
        <dbReference type="ARBA" id="ARBA00022729"/>
    </source>
</evidence>
<dbReference type="EMBL" id="JBITYG010000008">
    <property type="protein sequence ID" value="MFI9104003.1"/>
    <property type="molecule type" value="Genomic_DNA"/>
</dbReference>
<dbReference type="Proteomes" id="UP001614394">
    <property type="component" value="Unassembled WGS sequence"/>
</dbReference>
<feature type="signal peptide" evidence="2">
    <location>
        <begin position="1"/>
        <end position="34"/>
    </location>
</feature>
<accession>A0ABW8CC30</accession>
<sequence length="526" mass="54120">MTVMHRRLPGRWRFAVVPAAALFAAAAATTPAAAQDAVPVPAPSGLATTPAPSGGGDACGATAPYGYIGNTGVTFSATSNGKSTVTYTTEFLVQPGDGSAPYDYTQTGYGGGLRRLQLPAADFTDGVTYTWQVRETASDGGVSDWSAGCHFIADHTRPAVPVVKSKVFPPSDATTPAPPVRTTGAFTFKVSGPAAADAVRFEYALNGAVPSTGATSVPVGPRGTATVKLTPTQWGTNSLTVRTVDRAGNLSEDAQYTFMVSSATEQDHFGDLNGDAHPDLLAIGADGKLYVLYGKGDGTLKKAVTYADSGGAWAPGAVLRNGDSDWDGYQDLLRVSDTGYMTAYSNNGLGDFDQSSQRLGKWTRADGTSWKGATQLRHGSGDGDLLTVENGQLLRWDPGFGPNTPTVLATGLEHLTVITPGDVTGDGIVDLLFRDDVSGRITLAAGNADGTIAAPSAWKAFGKGFTAAAYPRILSAGDANGDGVADLYAADKRGTLKFFAGLKGGGFAPATGAHGALDWTTVVSAD</sequence>
<protein>
    <submittedName>
        <fullName evidence="3">FG-GAP repeat domain-containing protein</fullName>
    </submittedName>
</protein>
<dbReference type="PANTHER" id="PTHR44103:SF1">
    <property type="entry name" value="PROPROTEIN CONVERTASE P"/>
    <property type="match status" value="1"/>
</dbReference>
<organism evidence="3 4">
    <name type="scientific">Streptomyces fildesensis</name>
    <dbReference type="NCBI Taxonomy" id="375757"/>
    <lineage>
        <taxon>Bacteria</taxon>
        <taxon>Bacillati</taxon>
        <taxon>Actinomycetota</taxon>
        <taxon>Actinomycetes</taxon>
        <taxon>Kitasatosporales</taxon>
        <taxon>Streptomycetaceae</taxon>
        <taxon>Streptomyces</taxon>
    </lineage>
</organism>
<proteinExistence type="predicted"/>
<dbReference type="PANTHER" id="PTHR44103">
    <property type="entry name" value="PROPROTEIN CONVERTASE P"/>
    <property type="match status" value="1"/>
</dbReference>
<reference evidence="3 4" key="1">
    <citation type="submission" date="2024-10" db="EMBL/GenBank/DDBJ databases">
        <title>The Natural Products Discovery Center: Release of the First 8490 Sequenced Strains for Exploring Actinobacteria Biosynthetic Diversity.</title>
        <authorList>
            <person name="Kalkreuter E."/>
            <person name="Kautsar S.A."/>
            <person name="Yang D."/>
            <person name="Bader C.D."/>
            <person name="Teijaro C.N."/>
            <person name="Fluegel L."/>
            <person name="Davis C.M."/>
            <person name="Simpson J.R."/>
            <person name="Lauterbach L."/>
            <person name="Steele A.D."/>
            <person name="Gui C."/>
            <person name="Meng S."/>
            <person name="Li G."/>
            <person name="Viehrig K."/>
            <person name="Ye F."/>
            <person name="Su P."/>
            <person name="Kiefer A.F."/>
            <person name="Nichols A."/>
            <person name="Cepeda A.J."/>
            <person name="Yan W."/>
            <person name="Fan B."/>
            <person name="Jiang Y."/>
            <person name="Adhikari A."/>
            <person name="Zheng C.-J."/>
            <person name="Schuster L."/>
            <person name="Cowan T.M."/>
            <person name="Smanski M.J."/>
            <person name="Chevrette M.G."/>
            <person name="De Carvalho L.P.S."/>
            <person name="Shen B."/>
        </authorList>
    </citation>
    <scope>NUCLEOTIDE SEQUENCE [LARGE SCALE GENOMIC DNA]</scope>
    <source>
        <strain evidence="3 4">NPDC053399</strain>
    </source>
</reference>
<keyword evidence="1 2" id="KW-0732">Signal</keyword>
<feature type="chain" id="PRO_5045813133" evidence="2">
    <location>
        <begin position="35"/>
        <end position="526"/>
    </location>
</feature>
<name>A0ABW8CC30_9ACTN</name>
<gene>
    <name evidence="3" type="ORF">ACIGXA_26145</name>
</gene>
<evidence type="ECO:0000313" key="3">
    <source>
        <dbReference type="EMBL" id="MFI9104003.1"/>
    </source>
</evidence>
<dbReference type="InterPro" id="IPR013517">
    <property type="entry name" value="FG-GAP"/>
</dbReference>